<evidence type="ECO:0000256" key="1">
    <source>
        <dbReference type="ARBA" id="ARBA00023002"/>
    </source>
</evidence>
<dbReference type="Gene3D" id="3.30.1370.60">
    <property type="entry name" value="Hypothetical oxidoreductase yiak, domain 2"/>
    <property type="match status" value="1"/>
</dbReference>
<gene>
    <name evidence="2" type="primary">yiaK</name>
    <name evidence="2" type="ORF">ACFFIP_05115</name>
</gene>
<dbReference type="InterPro" id="IPR036111">
    <property type="entry name" value="Mal/L-sulfo/L-lacto_DH-like_sf"/>
</dbReference>
<dbReference type="PANTHER" id="PTHR11091">
    <property type="entry name" value="OXIDOREDUCTASE-RELATED"/>
    <property type="match status" value="1"/>
</dbReference>
<dbReference type="Pfam" id="PF02615">
    <property type="entry name" value="Ldh_2"/>
    <property type="match status" value="1"/>
</dbReference>
<sequence>MKIPYPEVLEVLENTFRKYGLEASKSNKCAQLFTQASLDGVPSHGLDRVPVFLEMIKKGRINPNAEPSRIETFGFFERWNGNLGPGPLNAFQSMERAVYLAKEFGIGLVALQNTNHWMRAGNFGWQAADAGCIGICFTNTKPNMPAWGGKEPRLGNNPLVIAIPREKGHVVLDIAMSQFSYGKMNIYLREGKAMPFEAGFDREGNLTKSPAEVIAEELALPIGLWKGAGLSLVLDMLASVISGGQATHQVGASGDEFGLSQVFLCLDPERLGMHDWIDQKLDEIINNLHDSATFSNQHVRYPGEHILAIRKKNIKEGVPVDPSVWEKIQGFLS</sequence>
<proteinExistence type="predicted"/>
<dbReference type="NCBIfam" id="NF009750">
    <property type="entry name" value="PRK13260.1"/>
    <property type="match status" value="1"/>
</dbReference>
<dbReference type="InterPro" id="IPR043144">
    <property type="entry name" value="Mal/L-sulf/L-lact_DH-like_ah"/>
</dbReference>
<evidence type="ECO:0000313" key="2">
    <source>
        <dbReference type="EMBL" id="MFC0262054.1"/>
    </source>
</evidence>
<dbReference type="InterPro" id="IPR003767">
    <property type="entry name" value="Malate/L-lactate_DH-like"/>
</dbReference>
<accession>A0ABV6FQC2</accession>
<comment type="caution">
    <text evidence="2">The sequence shown here is derived from an EMBL/GenBank/DDBJ whole genome shotgun (WGS) entry which is preliminary data.</text>
</comment>
<reference evidence="2 3" key="1">
    <citation type="submission" date="2024-09" db="EMBL/GenBank/DDBJ databases">
        <authorList>
            <person name="Sun Q."/>
            <person name="Mori K."/>
        </authorList>
    </citation>
    <scope>NUCLEOTIDE SEQUENCE [LARGE SCALE GENOMIC DNA]</scope>
    <source>
        <strain evidence="2 3">CCM 7650</strain>
    </source>
</reference>
<dbReference type="InterPro" id="IPR043143">
    <property type="entry name" value="Mal/L-sulf/L-lact_DH-like_NADP"/>
</dbReference>
<dbReference type="PANTHER" id="PTHR11091:SF3">
    <property type="entry name" value="2,3-DIKETO-L-GULONATE REDUCTASE"/>
    <property type="match status" value="1"/>
</dbReference>
<protein>
    <submittedName>
        <fullName evidence="2">3-dehydro-L-gulonate 2-dehydrogenase</fullName>
        <ecNumber evidence="2">1.1.1.130</ecNumber>
    </submittedName>
</protein>
<dbReference type="SUPFAM" id="SSF89733">
    <property type="entry name" value="L-sulfolactate dehydrogenase-like"/>
    <property type="match status" value="1"/>
</dbReference>
<organism evidence="2 3">
    <name type="scientific">Fontibacter flavus</name>
    <dbReference type="NCBI Taxonomy" id="654838"/>
    <lineage>
        <taxon>Bacteria</taxon>
        <taxon>Pseudomonadati</taxon>
        <taxon>Bacteroidota</taxon>
        <taxon>Cytophagia</taxon>
        <taxon>Cytophagales</taxon>
        <taxon>Cyclobacteriaceae</taxon>
        <taxon>Fontibacter</taxon>
    </lineage>
</organism>
<name>A0ABV6FQC2_9BACT</name>
<dbReference type="RefSeq" id="WP_382386495.1">
    <property type="nucleotide sequence ID" value="NZ_JBHLWI010000009.1"/>
</dbReference>
<dbReference type="EC" id="1.1.1.130" evidence="2"/>
<dbReference type="GO" id="GO:0047559">
    <property type="term" value="F:3-dehydro-L-gulonate 2-dehydrogenase activity"/>
    <property type="evidence" value="ECO:0007669"/>
    <property type="project" value="UniProtKB-EC"/>
</dbReference>
<evidence type="ECO:0000313" key="3">
    <source>
        <dbReference type="Proteomes" id="UP001589797"/>
    </source>
</evidence>
<keyword evidence="1 2" id="KW-0560">Oxidoreductase</keyword>
<dbReference type="EMBL" id="JBHLWI010000009">
    <property type="protein sequence ID" value="MFC0262054.1"/>
    <property type="molecule type" value="Genomic_DNA"/>
</dbReference>
<keyword evidence="3" id="KW-1185">Reference proteome</keyword>
<dbReference type="Gene3D" id="1.10.1530.10">
    <property type="match status" value="1"/>
</dbReference>
<dbReference type="Proteomes" id="UP001589797">
    <property type="component" value="Unassembled WGS sequence"/>
</dbReference>